<name>A0A7M3MD18_9BACT</name>
<evidence type="ECO:0000313" key="3">
    <source>
        <dbReference type="Proteomes" id="UP000448292"/>
    </source>
</evidence>
<dbReference type="RefSeq" id="WP_144303521.1">
    <property type="nucleotide sequence ID" value="NZ_QMIE01000011.1"/>
</dbReference>
<dbReference type="PANTHER" id="PTHR43433:SF5">
    <property type="entry name" value="AB HYDROLASE-1 DOMAIN-CONTAINING PROTEIN"/>
    <property type="match status" value="1"/>
</dbReference>
<dbReference type="InterPro" id="IPR050471">
    <property type="entry name" value="AB_hydrolase"/>
</dbReference>
<keyword evidence="3" id="KW-1185">Reference proteome</keyword>
<dbReference type="PRINTS" id="PR00111">
    <property type="entry name" value="ABHYDROLASE"/>
</dbReference>
<dbReference type="PANTHER" id="PTHR43433">
    <property type="entry name" value="HYDROLASE, ALPHA/BETA FOLD FAMILY PROTEIN"/>
    <property type="match status" value="1"/>
</dbReference>
<reference evidence="2 3" key="1">
    <citation type="submission" date="2018-06" db="EMBL/GenBank/DDBJ databases">
        <title>Complete genome of Desulfovibrio indonesiensis P37SLT.</title>
        <authorList>
            <person name="Crispim J.S."/>
            <person name="Vidigal P.M.P."/>
            <person name="Silva L.C.F."/>
            <person name="Laguardia C.N."/>
            <person name="Araujo L.C."/>
            <person name="Dias R.S."/>
            <person name="Sousa M.P."/>
            <person name="Paula S.O."/>
            <person name="Silva C."/>
        </authorList>
    </citation>
    <scope>NUCLEOTIDE SEQUENCE [LARGE SCALE GENOMIC DNA]</scope>
    <source>
        <strain evidence="2 3">P37SLT</strain>
    </source>
</reference>
<organism evidence="2 3">
    <name type="scientific">Oceanidesulfovibrio indonesiensis</name>
    <dbReference type="NCBI Taxonomy" id="54767"/>
    <lineage>
        <taxon>Bacteria</taxon>
        <taxon>Pseudomonadati</taxon>
        <taxon>Thermodesulfobacteriota</taxon>
        <taxon>Desulfovibrionia</taxon>
        <taxon>Desulfovibrionales</taxon>
        <taxon>Desulfovibrionaceae</taxon>
        <taxon>Oceanidesulfovibrio</taxon>
    </lineage>
</organism>
<dbReference type="SUPFAM" id="SSF53474">
    <property type="entry name" value="alpha/beta-Hydrolases"/>
    <property type="match status" value="1"/>
</dbReference>
<comment type="caution">
    <text evidence="2">The sequence shown here is derived from an EMBL/GenBank/DDBJ whole genome shotgun (WGS) entry which is preliminary data.</text>
</comment>
<dbReference type="InterPro" id="IPR000073">
    <property type="entry name" value="AB_hydrolase_1"/>
</dbReference>
<sequence>MKSITVAGETIVYNELGAGPPLVFISGLGGVAAEWLEDMKHFATSRRCLTLEHPGLGGTPQPRTPCGAPQMADRIAAGLVALGVDSATVLGMSMGGAVAQELALRHPNLVERLVLTGSFAKLDTRAERAITTLVKLMGTGDLKLAVRMFYWLGFGAEFYERNLSALDAAVDEYVADPIDHGVFEYQLEACLAHDTRGRLAGITCPALVVHGTADLLVRPYLARELADALPNASLVLMEGSGHSCNWEQPALFRREVDAFITRTE</sequence>
<evidence type="ECO:0000313" key="2">
    <source>
        <dbReference type="EMBL" id="TVM16399.1"/>
    </source>
</evidence>
<gene>
    <name evidence="2" type="ORF">DPQ33_12315</name>
</gene>
<protein>
    <recommendedName>
        <fullName evidence="1">AB hydrolase-1 domain-containing protein</fullName>
    </recommendedName>
</protein>
<dbReference type="Proteomes" id="UP000448292">
    <property type="component" value="Unassembled WGS sequence"/>
</dbReference>
<dbReference type="Gene3D" id="3.40.50.1820">
    <property type="entry name" value="alpha/beta hydrolase"/>
    <property type="match status" value="1"/>
</dbReference>
<dbReference type="Pfam" id="PF00561">
    <property type="entry name" value="Abhydrolase_1"/>
    <property type="match status" value="1"/>
</dbReference>
<feature type="domain" description="AB hydrolase-1" evidence="1">
    <location>
        <begin position="20"/>
        <end position="248"/>
    </location>
</feature>
<dbReference type="OrthoDB" id="5385630at2"/>
<proteinExistence type="predicted"/>
<dbReference type="InterPro" id="IPR029058">
    <property type="entry name" value="AB_hydrolase_fold"/>
</dbReference>
<dbReference type="EMBL" id="QMIE01000011">
    <property type="protein sequence ID" value="TVM16399.1"/>
    <property type="molecule type" value="Genomic_DNA"/>
</dbReference>
<evidence type="ECO:0000259" key="1">
    <source>
        <dbReference type="Pfam" id="PF00561"/>
    </source>
</evidence>
<accession>A0A7M3MD18</accession>
<dbReference type="AlphaFoldDB" id="A0A7M3MD18"/>